<evidence type="ECO:0000256" key="1">
    <source>
        <dbReference type="ARBA" id="ARBA00004141"/>
    </source>
</evidence>
<feature type="transmembrane region" description="Helical" evidence="5">
    <location>
        <begin position="163"/>
        <end position="181"/>
    </location>
</feature>
<name>A0A1J5N742_9BACT</name>
<dbReference type="Pfam" id="PF00146">
    <property type="entry name" value="NADHdh"/>
    <property type="match status" value="1"/>
</dbReference>
<dbReference type="InterPro" id="IPR018086">
    <property type="entry name" value="NADH_UbQ_OxRdtase_su1_CS"/>
</dbReference>
<evidence type="ECO:0000313" key="8">
    <source>
        <dbReference type="Proteomes" id="UP000181901"/>
    </source>
</evidence>
<keyword evidence="2 5" id="KW-0812">Transmembrane</keyword>
<dbReference type="PANTHER" id="PTHR11432">
    <property type="entry name" value="NADH DEHYDROGENASE SUBUNIT 1"/>
    <property type="match status" value="1"/>
</dbReference>
<keyword evidence="7" id="KW-0560">Oxidoreductase</keyword>
<dbReference type="RefSeq" id="WP_071544666.1">
    <property type="nucleotide sequence ID" value="NZ_LKAQ01000004.1"/>
</dbReference>
<evidence type="ECO:0000256" key="2">
    <source>
        <dbReference type="ARBA" id="ARBA00022692"/>
    </source>
</evidence>
<feature type="transmembrane region" description="Helical" evidence="5">
    <location>
        <begin position="79"/>
        <end position="101"/>
    </location>
</feature>
<evidence type="ECO:0000256" key="3">
    <source>
        <dbReference type="ARBA" id="ARBA00022989"/>
    </source>
</evidence>
<dbReference type="AlphaFoldDB" id="A0A1J5N742"/>
<organism evidence="7 8">
    <name type="scientific">Pseudodesulfovibrio hydrargyri</name>
    <dbReference type="NCBI Taxonomy" id="2125990"/>
    <lineage>
        <taxon>Bacteria</taxon>
        <taxon>Pseudomonadati</taxon>
        <taxon>Thermodesulfobacteriota</taxon>
        <taxon>Desulfovibrionia</taxon>
        <taxon>Desulfovibrionales</taxon>
        <taxon>Desulfovibrionaceae</taxon>
    </lineage>
</organism>
<dbReference type="EC" id="7.1.1.-" evidence="5"/>
<dbReference type="Proteomes" id="UP000181901">
    <property type="component" value="Unassembled WGS sequence"/>
</dbReference>
<dbReference type="GO" id="GO:0048038">
    <property type="term" value="F:quinone binding"/>
    <property type="evidence" value="ECO:0007669"/>
    <property type="project" value="UniProtKB-KW"/>
</dbReference>
<feature type="transmembrane region" description="Helical" evidence="5">
    <location>
        <begin position="6"/>
        <end position="32"/>
    </location>
</feature>
<feature type="transmembrane region" description="Helical" evidence="5">
    <location>
        <begin position="193"/>
        <end position="212"/>
    </location>
</feature>
<protein>
    <recommendedName>
        <fullName evidence="5">NADH-quinone oxidoreductase subunit H</fullName>
        <ecNumber evidence="5">7.1.1.-</ecNumber>
    </recommendedName>
    <alternativeName>
        <fullName evidence="5">NADH dehydrogenase I subunit H</fullName>
    </alternativeName>
    <alternativeName>
        <fullName evidence="5">NDH-1 subunit H</fullName>
    </alternativeName>
</protein>
<dbReference type="NCBIfam" id="NF004741">
    <property type="entry name" value="PRK06076.1-2"/>
    <property type="match status" value="1"/>
</dbReference>
<dbReference type="GO" id="GO:0003954">
    <property type="term" value="F:NADH dehydrogenase activity"/>
    <property type="evidence" value="ECO:0007669"/>
    <property type="project" value="TreeGrafter"/>
</dbReference>
<comment type="subcellular location">
    <subcellularLocation>
        <location evidence="5 6">Cell membrane</location>
        <topology evidence="5 6">Multi-pass membrane protein</topology>
    </subcellularLocation>
    <subcellularLocation>
        <location evidence="1">Membrane</location>
        <topology evidence="1">Multi-pass membrane protein</topology>
    </subcellularLocation>
</comment>
<evidence type="ECO:0000256" key="4">
    <source>
        <dbReference type="ARBA" id="ARBA00023136"/>
    </source>
</evidence>
<keyword evidence="5" id="KW-1278">Translocase</keyword>
<feature type="transmembrane region" description="Helical" evidence="5">
    <location>
        <begin position="241"/>
        <end position="265"/>
    </location>
</feature>
<comment type="catalytic activity">
    <reaction evidence="5">
        <text>a quinone + NADH + 5 H(+)(in) = a quinol + NAD(+) + 4 H(+)(out)</text>
        <dbReference type="Rhea" id="RHEA:57888"/>
        <dbReference type="ChEBI" id="CHEBI:15378"/>
        <dbReference type="ChEBI" id="CHEBI:24646"/>
        <dbReference type="ChEBI" id="CHEBI:57540"/>
        <dbReference type="ChEBI" id="CHEBI:57945"/>
        <dbReference type="ChEBI" id="CHEBI:132124"/>
    </reaction>
</comment>
<keyword evidence="4 5" id="KW-0472">Membrane</keyword>
<keyword evidence="3 5" id="KW-1133">Transmembrane helix</keyword>
<feature type="transmembrane region" description="Helical" evidence="5">
    <location>
        <begin position="311"/>
        <end position="330"/>
    </location>
</feature>
<dbReference type="GO" id="GO:0005886">
    <property type="term" value="C:plasma membrane"/>
    <property type="evidence" value="ECO:0007669"/>
    <property type="project" value="UniProtKB-SubCell"/>
</dbReference>
<feature type="transmembrane region" description="Helical" evidence="5">
    <location>
        <begin position="121"/>
        <end position="142"/>
    </location>
</feature>
<dbReference type="PROSITE" id="PS00668">
    <property type="entry name" value="COMPLEX1_ND1_2"/>
    <property type="match status" value="1"/>
</dbReference>
<dbReference type="EMBL" id="LKAQ01000004">
    <property type="protein sequence ID" value="OIQ49119.1"/>
    <property type="molecule type" value="Genomic_DNA"/>
</dbReference>
<evidence type="ECO:0000256" key="6">
    <source>
        <dbReference type="RuleBase" id="RU000471"/>
    </source>
</evidence>
<sequence length="331" mass="36197">MGEEFLLGLTVLVIKSAVVLLVVLTLAAYMVLFERKLLGRMQLRYGPNRVGPYGSLQLLADGVKLLLKEDLVPDGADRVLFFLAPGILTFTTLAVFALVPFGGNIELFGRTVPLVIGDTDIGVLVFLALSSIGVYSVALGGWASNNKFSLIGSVRGVAQMVSYELPLSLSLVPVFMLAGSLSLTDIVDAQADYPFILVQPVAALIFFVCGLAESKRIPFDIPEGENELQAGFHTEYSGMRFALFFLGEYVNMILLGALMAVFFLGGWRGPWLPGPVWLLLKIMIVPFLLIWTRGTLPRLRYDQLMHFCWKILMPLALVNVIVTGAVMAALH</sequence>
<accession>A0A1J5N742</accession>
<dbReference type="OrthoDB" id="9803734at2"/>
<dbReference type="GO" id="GO:0016655">
    <property type="term" value="F:oxidoreductase activity, acting on NAD(P)H, quinone or similar compound as acceptor"/>
    <property type="evidence" value="ECO:0007669"/>
    <property type="project" value="UniProtKB-UniRule"/>
</dbReference>
<keyword evidence="8" id="KW-1185">Reference proteome</keyword>
<dbReference type="PANTHER" id="PTHR11432:SF3">
    <property type="entry name" value="NADH-UBIQUINONE OXIDOREDUCTASE CHAIN 1"/>
    <property type="match status" value="1"/>
</dbReference>
<comment type="function">
    <text evidence="5">NDH-1 shuttles electrons from NADH, via FMN and iron-sulfur (Fe-S) centers, to quinones in the respiratory chain. The immediate electron acceptor for the enzyme in this species is believed to be ubiquinone. Couples the redox reaction to proton translocation (for every two electrons transferred, four hydrogen ions are translocated across the cytoplasmic membrane), and thus conserves the redox energy in a proton gradient. This subunit may bind ubiquinone.</text>
</comment>
<feature type="transmembrane region" description="Helical" evidence="5">
    <location>
        <begin position="271"/>
        <end position="291"/>
    </location>
</feature>
<evidence type="ECO:0000313" key="7">
    <source>
        <dbReference type="EMBL" id="OIQ49119.1"/>
    </source>
</evidence>
<comment type="subunit">
    <text evidence="5">NDH-1 is composed of 14 different subunits. Subunits NuoA, H, J, K, L, M, N constitute the membrane sector of the complex.</text>
</comment>
<dbReference type="HAMAP" id="MF_01350">
    <property type="entry name" value="NDH1_NuoH"/>
    <property type="match status" value="1"/>
</dbReference>
<dbReference type="GO" id="GO:0009060">
    <property type="term" value="P:aerobic respiration"/>
    <property type="evidence" value="ECO:0007669"/>
    <property type="project" value="TreeGrafter"/>
</dbReference>
<dbReference type="InterPro" id="IPR001694">
    <property type="entry name" value="NADH_UbQ_OxRdtase_su1/FPO"/>
</dbReference>
<proteinExistence type="inferred from homology"/>
<comment type="similarity">
    <text evidence="5 6">Belongs to the complex I subunit 1 family.</text>
</comment>
<evidence type="ECO:0000256" key="5">
    <source>
        <dbReference type="HAMAP-Rule" id="MF_01350"/>
    </source>
</evidence>
<keyword evidence="5" id="KW-1003">Cell membrane</keyword>
<gene>
    <name evidence="7" type="primary">nuoH_2</name>
    <name evidence="5" type="synonym">nuoH</name>
    <name evidence="7" type="ORF">BerOc1_01042</name>
</gene>
<reference evidence="7 8" key="1">
    <citation type="submission" date="2015-09" db="EMBL/GenBank/DDBJ databases">
        <title>Genome of Desulfovibrio dechloracetivorans BerOc1, a mercury methylating strain isolated from highly hydrocarbons and metals contaminated coastal sediments.</title>
        <authorList>
            <person name="Goni Urriza M."/>
            <person name="Gassie C."/>
            <person name="Bouchez O."/>
            <person name="Klopp C."/>
            <person name="Ranchou-Peyruse A."/>
            <person name="Remy G."/>
        </authorList>
    </citation>
    <scope>NUCLEOTIDE SEQUENCE [LARGE SCALE GENOMIC DNA]</scope>
    <source>
        <strain evidence="7 8">BerOc1</strain>
    </source>
</reference>
<keyword evidence="5" id="KW-0874">Quinone</keyword>
<keyword evidence="5" id="KW-0830">Ubiquinone</keyword>
<comment type="caution">
    <text evidence="7">The sequence shown here is derived from an EMBL/GenBank/DDBJ whole genome shotgun (WGS) entry which is preliminary data.</text>
</comment>
<dbReference type="PROSITE" id="PS00667">
    <property type="entry name" value="COMPLEX1_ND1_1"/>
    <property type="match status" value="1"/>
</dbReference>
<keyword evidence="5 6" id="KW-0520">NAD</keyword>